<organism evidence="2 3">
    <name type="scientific">Diversispora eburnea</name>
    <dbReference type="NCBI Taxonomy" id="1213867"/>
    <lineage>
        <taxon>Eukaryota</taxon>
        <taxon>Fungi</taxon>
        <taxon>Fungi incertae sedis</taxon>
        <taxon>Mucoromycota</taxon>
        <taxon>Glomeromycotina</taxon>
        <taxon>Glomeromycetes</taxon>
        <taxon>Diversisporales</taxon>
        <taxon>Diversisporaceae</taxon>
        <taxon>Diversispora</taxon>
    </lineage>
</organism>
<dbReference type="InterPro" id="IPR011333">
    <property type="entry name" value="SKP1/BTB/POZ_sf"/>
</dbReference>
<dbReference type="Gene3D" id="3.30.710.10">
    <property type="entry name" value="Potassium Channel Kv1.1, Chain A"/>
    <property type="match status" value="1"/>
</dbReference>
<dbReference type="Proteomes" id="UP000789706">
    <property type="component" value="Unassembled WGS sequence"/>
</dbReference>
<protein>
    <submittedName>
        <fullName evidence="2">1406_t:CDS:1</fullName>
    </submittedName>
</protein>
<dbReference type="AlphaFoldDB" id="A0A9N8ZE23"/>
<reference evidence="2" key="1">
    <citation type="submission" date="2021-06" db="EMBL/GenBank/DDBJ databases">
        <authorList>
            <person name="Kallberg Y."/>
            <person name="Tangrot J."/>
            <person name="Rosling A."/>
        </authorList>
    </citation>
    <scope>NUCLEOTIDE SEQUENCE</scope>
    <source>
        <strain evidence="2">AZ414A</strain>
    </source>
</reference>
<sequence length="226" mass="26834">MEKIEITQEKEKINFEEIILDVGGTKYKTKRSTLIEYPNTLLGKMFLNPSNYNKEYFLDRNERAFHYIMEFYRTGKPLWPDGHDGVTCEEVEREFEYFQIPLEKDYANTLAFKAAANTFDQIVSAFEKVIISMYQDFDNMIYLNFFENGTSDYKGFQRIFSSLGGKEYILLTIMGAQIKRKLENTFSESKLKWEYKKVESFLLDTFQVKISYDINPVLIMKYSKFQ</sequence>
<dbReference type="CDD" id="cd18316">
    <property type="entry name" value="BTB_POZ_KCTD-like"/>
    <property type="match status" value="1"/>
</dbReference>
<dbReference type="GO" id="GO:0051260">
    <property type="term" value="P:protein homooligomerization"/>
    <property type="evidence" value="ECO:0007669"/>
    <property type="project" value="InterPro"/>
</dbReference>
<proteinExistence type="predicted"/>
<evidence type="ECO:0000259" key="1">
    <source>
        <dbReference type="SMART" id="SM00225"/>
    </source>
</evidence>
<dbReference type="EMBL" id="CAJVPK010000315">
    <property type="protein sequence ID" value="CAG8492992.1"/>
    <property type="molecule type" value="Genomic_DNA"/>
</dbReference>
<evidence type="ECO:0000313" key="3">
    <source>
        <dbReference type="Proteomes" id="UP000789706"/>
    </source>
</evidence>
<dbReference type="InterPro" id="IPR000210">
    <property type="entry name" value="BTB/POZ_dom"/>
</dbReference>
<dbReference type="InterPro" id="IPR003131">
    <property type="entry name" value="T1-type_BTB"/>
</dbReference>
<feature type="domain" description="BTB" evidence="1">
    <location>
        <begin position="16"/>
        <end position="115"/>
    </location>
</feature>
<dbReference type="OrthoDB" id="10025005at2759"/>
<dbReference type="Pfam" id="PF02214">
    <property type="entry name" value="BTB_2"/>
    <property type="match status" value="1"/>
</dbReference>
<dbReference type="PANTHER" id="PTHR14499:SF136">
    <property type="entry name" value="GH08630P"/>
    <property type="match status" value="1"/>
</dbReference>
<dbReference type="SMART" id="SM00225">
    <property type="entry name" value="BTB"/>
    <property type="match status" value="1"/>
</dbReference>
<evidence type="ECO:0000313" key="2">
    <source>
        <dbReference type="EMBL" id="CAG8492992.1"/>
    </source>
</evidence>
<dbReference type="SUPFAM" id="SSF54695">
    <property type="entry name" value="POZ domain"/>
    <property type="match status" value="1"/>
</dbReference>
<keyword evidence="3" id="KW-1185">Reference proteome</keyword>
<comment type="caution">
    <text evidence="2">The sequence shown here is derived from an EMBL/GenBank/DDBJ whole genome shotgun (WGS) entry which is preliminary data.</text>
</comment>
<gene>
    <name evidence="2" type="ORF">DEBURN_LOCUS4278</name>
</gene>
<dbReference type="PANTHER" id="PTHR14499">
    <property type="entry name" value="POTASSIUM CHANNEL TETRAMERIZATION DOMAIN-CONTAINING"/>
    <property type="match status" value="1"/>
</dbReference>
<name>A0A9N8ZE23_9GLOM</name>
<accession>A0A9N8ZE23</accession>